<dbReference type="RefSeq" id="WP_055399871.1">
    <property type="nucleotide sequence ID" value="NZ_JAMXAX010000143.1"/>
</dbReference>
<evidence type="ECO:0000256" key="1">
    <source>
        <dbReference type="SAM" id="Phobius"/>
    </source>
</evidence>
<comment type="caution">
    <text evidence="2">The sequence shown here is derived from an EMBL/GenBank/DDBJ whole genome shotgun (WGS) entry which is preliminary data.</text>
</comment>
<dbReference type="Proteomes" id="UP001595693">
    <property type="component" value="Unassembled WGS sequence"/>
</dbReference>
<dbReference type="InterPro" id="IPR059173">
    <property type="entry name" value="TraA_dom"/>
</dbReference>
<feature type="transmembrane region" description="Helical" evidence="1">
    <location>
        <begin position="30"/>
        <end position="48"/>
    </location>
</feature>
<dbReference type="NCBIfam" id="NF041281">
    <property type="entry name" value="TraA_gammapb"/>
    <property type="match status" value="1"/>
</dbReference>
<protein>
    <submittedName>
        <fullName evidence="2">TraA family conjugative transfer protein</fullName>
    </submittedName>
</protein>
<keyword evidence="1" id="KW-0472">Membrane</keyword>
<keyword evidence="3" id="KW-1185">Reference proteome</keyword>
<evidence type="ECO:0000313" key="3">
    <source>
        <dbReference type="Proteomes" id="UP001595693"/>
    </source>
</evidence>
<reference evidence="3" key="1">
    <citation type="journal article" date="2019" name="Int. J. Syst. Evol. Microbiol.">
        <title>The Global Catalogue of Microorganisms (GCM) 10K type strain sequencing project: providing services to taxonomists for standard genome sequencing and annotation.</title>
        <authorList>
            <consortium name="The Broad Institute Genomics Platform"/>
            <consortium name="The Broad Institute Genome Sequencing Center for Infectious Disease"/>
            <person name="Wu L."/>
            <person name="Ma J."/>
        </authorList>
    </citation>
    <scope>NUCLEOTIDE SEQUENCE [LARGE SCALE GENOMIC DNA]</scope>
    <source>
        <strain evidence="3">CCUG 2113</strain>
    </source>
</reference>
<proteinExistence type="predicted"/>
<organism evidence="2 3">
    <name type="scientific">Acidovorax facilis</name>
    <dbReference type="NCBI Taxonomy" id="12917"/>
    <lineage>
        <taxon>Bacteria</taxon>
        <taxon>Pseudomonadati</taxon>
        <taxon>Pseudomonadota</taxon>
        <taxon>Betaproteobacteria</taxon>
        <taxon>Burkholderiales</taxon>
        <taxon>Comamonadaceae</taxon>
        <taxon>Acidovorax</taxon>
    </lineage>
</organism>
<keyword evidence="1" id="KW-0812">Transmembrane</keyword>
<sequence length="232" mass="24141">MRSSASVDAKLAVSELASRRERWALGQTRATWIVLGMLVVTVCAAVLVGQVGPQSAISEIQVPESLGTALRMAGSGGTGHSPELAAVFEQLDGFASGYMVKALAVAMLLTGLAVGVTKQSIMAPIVGISTACTLALMPSMLDSMGGDSKGRSLAVIAQEAIERHDAVGLRSIVADLDRAVQLEGEFVLAQMGPRKGEQPRQSQAKAVLAKLAGQKAFQPRADVLYALGGRRT</sequence>
<dbReference type="EMBL" id="JBHSAJ010000160">
    <property type="protein sequence ID" value="MFC3938026.1"/>
    <property type="molecule type" value="Genomic_DNA"/>
</dbReference>
<keyword evidence="1" id="KW-1133">Transmembrane helix</keyword>
<accession>A0ABV8DHI1</accession>
<feature type="transmembrane region" description="Helical" evidence="1">
    <location>
        <begin position="98"/>
        <end position="115"/>
    </location>
</feature>
<gene>
    <name evidence="2" type="primary">traA</name>
    <name evidence="2" type="ORF">ACFOW3_25745</name>
</gene>
<name>A0ABV8DHI1_9BURK</name>
<evidence type="ECO:0000313" key="2">
    <source>
        <dbReference type="EMBL" id="MFC3938026.1"/>
    </source>
</evidence>